<dbReference type="EMBL" id="BOMH01000104">
    <property type="protein sequence ID" value="GID71193.1"/>
    <property type="molecule type" value="Genomic_DNA"/>
</dbReference>
<evidence type="ECO:0000313" key="2">
    <source>
        <dbReference type="Proteomes" id="UP000619479"/>
    </source>
</evidence>
<proteinExistence type="predicted"/>
<gene>
    <name evidence="1" type="ORF">Acy02nite_90740</name>
</gene>
<keyword evidence="2" id="KW-1185">Reference proteome</keyword>
<protein>
    <submittedName>
        <fullName evidence="1">Uncharacterized protein</fullName>
    </submittedName>
</protein>
<sequence length="262" mass="27823">MIEAVVHVAAAPAQVSAAVDALSLPLVFATDRRTVRVEHTGDGSARLTLRMTPGRRLLLPYLNLHATRVKELAETTAQVDRAGLALVLHSIARDGGITGREWQPIARAVLAAGGDWPALADLAADGPMAISDSYLDADVHAAEKRLADQLTAEIGDRPPLEERDVTAGVSARAWTLGVISMYDFTELLGSNGYDASDDDTVGAAMMWEVWSTNALDGSTAVFGGHGGPGYDEQELRRRGDKLIPPDSINGPLAVLLTRVLRG</sequence>
<organism evidence="1 2">
    <name type="scientific">Actinoplanes cyaneus</name>
    <dbReference type="NCBI Taxonomy" id="52696"/>
    <lineage>
        <taxon>Bacteria</taxon>
        <taxon>Bacillati</taxon>
        <taxon>Actinomycetota</taxon>
        <taxon>Actinomycetes</taxon>
        <taxon>Micromonosporales</taxon>
        <taxon>Micromonosporaceae</taxon>
        <taxon>Actinoplanes</taxon>
    </lineage>
</organism>
<reference evidence="1" key="1">
    <citation type="submission" date="2021-01" db="EMBL/GenBank/DDBJ databases">
        <title>Whole genome shotgun sequence of Actinoplanes cyaneus NBRC 14990.</title>
        <authorList>
            <person name="Komaki H."/>
            <person name="Tamura T."/>
        </authorList>
    </citation>
    <scope>NUCLEOTIDE SEQUENCE</scope>
    <source>
        <strain evidence="1">NBRC 14990</strain>
    </source>
</reference>
<dbReference type="AlphaFoldDB" id="A0A919ITN0"/>
<accession>A0A919ITN0</accession>
<dbReference type="Proteomes" id="UP000619479">
    <property type="component" value="Unassembled WGS sequence"/>
</dbReference>
<evidence type="ECO:0000313" key="1">
    <source>
        <dbReference type="EMBL" id="GID71193.1"/>
    </source>
</evidence>
<dbReference type="RefSeq" id="WP_203756067.1">
    <property type="nucleotide sequence ID" value="NZ_BAAAUC010000110.1"/>
</dbReference>
<comment type="caution">
    <text evidence="1">The sequence shown here is derived from an EMBL/GenBank/DDBJ whole genome shotgun (WGS) entry which is preliminary data.</text>
</comment>
<name>A0A919ITN0_9ACTN</name>